<comment type="function">
    <text evidence="9">Involved in protein export. Acts as a chaperone by maintaining the newly synthesized protein in an open conformation. Functions as a peptidyl-prolyl cis-trans isomerase.</text>
</comment>
<dbReference type="GO" id="GO:0003755">
    <property type="term" value="F:peptidyl-prolyl cis-trans isomerase activity"/>
    <property type="evidence" value="ECO:0007669"/>
    <property type="project" value="UniProtKB-KW"/>
</dbReference>
<accession>A0A9D1T9X5</accession>
<name>A0A9D1T9X5_9FIRM</name>
<keyword evidence="13" id="KW-0732">Signal</keyword>
<dbReference type="Pfam" id="PF00254">
    <property type="entry name" value="FKBP_C"/>
    <property type="match status" value="1"/>
</dbReference>
<organism evidence="15 16">
    <name type="scientific">Candidatus Scatomonas pullistercoris</name>
    <dbReference type="NCBI Taxonomy" id="2840920"/>
    <lineage>
        <taxon>Bacteria</taxon>
        <taxon>Bacillati</taxon>
        <taxon>Bacillota</taxon>
        <taxon>Clostridia</taxon>
        <taxon>Lachnospirales</taxon>
        <taxon>Lachnospiraceae</taxon>
        <taxon>Lachnospiraceae incertae sedis</taxon>
        <taxon>Candidatus Scatomonas</taxon>
    </lineage>
</organism>
<dbReference type="PROSITE" id="PS50059">
    <property type="entry name" value="FKBP_PPIASE"/>
    <property type="match status" value="1"/>
</dbReference>
<evidence type="ECO:0000256" key="7">
    <source>
        <dbReference type="ARBA" id="ARBA00023235"/>
    </source>
</evidence>
<keyword evidence="8" id="KW-0131">Cell cycle</keyword>
<keyword evidence="7 10" id="KW-0413">Isomerase</keyword>
<feature type="chain" id="PRO_5038822304" description="peptidylprolyl isomerase" evidence="13">
    <location>
        <begin position="30"/>
        <end position="387"/>
    </location>
</feature>
<dbReference type="GO" id="GO:0006457">
    <property type="term" value="P:protein folding"/>
    <property type="evidence" value="ECO:0007669"/>
    <property type="project" value="InterPro"/>
</dbReference>
<proteinExistence type="inferred from homology"/>
<keyword evidence="4" id="KW-0132">Cell division</keyword>
<evidence type="ECO:0000256" key="9">
    <source>
        <dbReference type="ARBA" id="ARBA00024849"/>
    </source>
</evidence>
<dbReference type="GO" id="GO:0015031">
    <property type="term" value="P:protein transport"/>
    <property type="evidence" value="ECO:0007669"/>
    <property type="project" value="InterPro"/>
</dbReference>
<dbReference type="NCBIfam" id="TIGR00115">
    <property type="entry name" value="tig"/>
    <property type="match status" value="1"/>
</dbReference>
<evidence type="ECO:0000256" key="2">
    <source>
        <dbReference type="ARBA" id="ARBA00004496"/>
    </source>
</evidence>
<dbReference type="InterPro" id="IPR001179">
    <property type="entry name" value="PPIase_FKBP_dom"/>
</dbReference>
<dbReference type="Proteomes" id="UP000824169">
    <property type="component" value="Unassembled WGS sequence"/>
</dbReference>
<dbReference type="FunFam" id="3.10.50.40:FF:000001">
    <property type="entry name" value="Trigger factor"/>
    <property type="match status" value="1"/>
</dbReference>
<keyword evidence="11" id="KW-0175">Coiled coil</keyword>
<protein>
    <recommendedName>
        <fullName evidence="10">peptidylprolyl isomerase</fullName>
        <ecNumber evidence="10">5.2.1.8</ecNumber>
    </recommendedName>
</protein>
<evidence type="ECO:0000256" key="3">
    <source>
        <dbReference type="ARBA" id="ARBA00005464"/>
    </source>
</evidence>
<evidence type="ECO:0000256" key="13">
    <source>
        <dbReference type="SAM" id="SignalP"/>
    </source>
</evidence>
<dbReference type="EC" id="5.2.1.8" evidence="10"/>
<evidence type="ECO:0000256" key="6">
    <source>
        <dbReference type="ARBA" id="ARBA00023186"/>
    </source>
</evidence>
<comment type="caution">
    <text evidence="15">The sequence shown here is derived from an EMBL/GenBank/DDBJ whole genome shotgun (WGS) entry which is preliminary data.</text>
</comment>
<evidence type="ECO:0000256" key="10">
    <source>
        <dbReference type="PROSITE-ProRule" id="PRU00277"/>
    </source>
</evidence>
<comment type="catalytic activity">
    <reaction evidence="1 10">
        <text>[protein]-peptidylproline (omega=180) = [protein]-peptidylproline (omega=0)</text>
        <dbReference type="Rhea" id="RHEA:16237"/>
        <dbReference type="Rhea" id="RHEA-COMP:10747"/>
        <dbReference type="Rhea" id="RHEA-COMP:10748"/>
        <dbReference type="ChEBI" id="CHEBI:83833"/>
        <dbReference type="ChEBI" id="CHEBI:83834"/>
        <dbReference type="EC" id="5.2.1.8"/>
    </reaction>
</comment>
<dbReference type="SUPFAM" id="SSF54534">
    <property type="entry name" value="FKBP-like"/>
    <property type="match status" value="1"/>
</dbReference>
<dbReference type="SUPFAM" id="SSF109998">
    <property type="entry name" value="Triger factor/SurA peptide-binding domain-like"/>
    <property type="match status" value="1"/>
</dbReference>
<evidence type="ECO:0000256" key="5">
    <source>
        <dbReference type="ARBA" id="ARBA00023110"/>
    </source>
</evidence>
<dbReference type="InterPro" id="IPR027304">
    <property type="entry name" value="Trigger_fact/SurA_dom_sf"/>
</dbReference>
<dbReference type="EMBL" id="DVOO01000011">
    <property type="protein sequence ID" value="HIV24850.1"/>
    <property type="molecule type" value="Genomic_DNA"/>
</dbReference>
<keyword evidence="6" id="KW-0143">Chaperone</keyword>
<feature type="signal peptide" evidence="13">
    <location>
        <begin position="1"/>
        <end position="29"/>
    </location>
</feature>
<evidence type="ECO:0000313" key="15">
    <source>
        <dbReference type="EMBL" id="HIV24850.1"/>
    </source>
</evidence>
<reference evidence="15" key="1">
    <citation type="submission" date="2020-10" db="EMBL/GenBank/DDBJ databases">
        <authorList>
            <person name="Gilroy R."/>
        </authorList>
    </citation>
    <scope>NUCLEOTIDE SEQUENCE</scope>
    <source>
        <strain evidence="15">CHK188-20938</strain>
    </source>
</reference>
<evidence type="ECO:0000256" key="11">
    <source>
        <dbReference type="SAM" id="Coils"/>
    </source>
</evidence>
<gene>
    <name evidence="15" type="primary">tig</name>
    <name evidence="15" type="ORF">IAB71_03540</name>
</gene>
<dbReference type="InterPro" id="IPR008880">
    <property type="entry name" value="Trigger_fac_C"/>
</dbReference>
<evidence type="ECO:0000256" key="4">
    <source>
        <dbReference type="ARBA" id="ARBA00022618"/>
    </source>
</evidence>
<dbReference type="InterPro" id="IPR005215">
    <property type="entry name" value="Trig_fac"/>
</dbReference>
<dbReference type="AlphaFoldDB" id="A0A9D1T9X5"/>
<dbReference type="Gene3D" id="3.10.50.40">
    <property type="match status" value="1"/>
</dbReference>
<feature type="coiled-coil region" evidence="11">
    <location>
        <begin position="321"/>
        <end position="348"/>
    </location>
</feature>
<dbReference type="InterPro" id="IPR046357">
    <property type="entry name" value="PPIase_dom_sf"/>
</dbReference>
<keyword evidence="5 10" id="KW-0697">Rotamase</keyword>
<comment type="similarity">
    <text evidence="3">Belongs to the FKBP-type PPIase family. Tig subfamily.</text>
</comment>
<dbReference type="Gene3D" id="1.10.3120.10">
    <property type="entry name" value="Trigger factor, C-terminal domain"/>
    <property type="match status" value="1"/>
</dbReference>
<comment type="subcellular location">
    <subcellularLocation>
        <location evidence="2">Cytoplasm</location>
    </subcellularLocation>
</comment>
<feature type="domain" description="PPIase FKBP-type" evidence="14">
    <location>
        <begin position="122"/>
        <end position="202"/>
    </location>
</feature>
<evidence type="ECO:0000256" key="8">
    <source>
        <dbReference type="ARBA" id="ARBA00023306"/>
    </source>
</evidence>
<reference evidence="15" key="2">
    <citation type="journal article" date="2021" name="PeerJ">
        <title>Extensive microbial diversity within the chicken gut microbiome revealed by metagenomics and culture.</title>
        <authorList>
            <person name="Gilroy R."/>
            <person name="Ravi A."/>
            <person name="Getino M."/>
            <person name="Pursley I."/>
            <person name="Horton D.L."/>
            <person name="Alikhan N.F."/>
            <person name="Baker D."/>
            <person name="Gharbi K."/>
            <person name="Hall N."/>
            <person name="Watson M."/>
            <person name="Adriaenssens E.M."/>
            <person name="Foster-Nyarko E."/>
            <person name="Jarju S."/>
            <person name="Secka A."/>
            <person name="Antonio M."/>
            <person name="Oren A."/>
            <person name="Chaudhuri R.R."/>
            <person name="La Ragione R."/>
            <person name="Hildebrand F."/>
            <person name="Pallen M.J."/>
        </authorList>
    </citation>
    <scope>NUCLEOTIDE SEQUENCE</scope>
    <source>
        <strain evidence="15">CHK188-20938</strain>
    </source>
</reference>
<evidence type="ECO:0000256" key="12">
    <source>
        <dbReference type="SAM" id="MobiDB-lite"/>
    </source>
</evidence>
<sequence length="387" mass="42369">MNRKRLAAFLCLAAAVLLTGCSGSSPSAAENGSNTVSESGSQNEDVSSDLSTSEDSADEALLSLPLAEDGYDLNDCIVLGEYRGLKLERASVEVTDEEVDSYIASTMSLEEVTDPEAQALEGDTVNIAFEGSIDGETFEGGSSDSYDVSLGSGRMIEGFEDGIVGMKAGETRELDLVFPEDYQEESLQGQPVVFSVTLNSIRRAPELTDAWVKENTGGEFDTADTYRASVREQLLQYQESNAEYTMQQDAWNQIQETSEFLKLPRAYVEAAAEQYDTDAENAAAAYGMELSDYLEALDMTEESYQEQREWYGRSAAQSRLMLEALARAEEITEDSEEYRAEVAGLTETYGMDEEALVSAYGEDAVREYALMQAVLDRILDLAVITEA</sequence>
<dbReference type="InterPro" id="IPR037041">
    <property type="entry name" value="Trigger_fac_C_sf"/>
</dbReference>
<feature type="region of interest" description="Disordered" evidence="12">
    <location>
        <begin position="25"/>
        <end position="54"/>
    </location>
</feature>
<dbReference type="GO" id="GO:0051301">
    <property type="term" value="P:cell division"/>
    <property type="evidence" value="ECO:0007669"/>
    <property type="project" value="UniProtKB-KW"/>
</dbReference>
<evidence type="ECO:0000259" key="14">
    <source>
        <dbReference type="PROSITE" id="PS50059"/>
    </source>
</evidence>
<evidence type="ECO:0000256" key="1">
    <source>
        <dbReference type="ARBA" id="ARBA00000971"/>
    </source>
</evidence>
<dbReference type="Pfam" id="PF05698">
    <property type="entry name" value="Trigger_C"/>
    <property type="match status" value="1"/>
</dbReference>
<evidence type="ECO:0000313" key="16">
    <source>
        <dbReference type="Proteomes" id="UP000824169"/>
    </source>
</evidence>
<dbReference type="PROSITE" id="PS51257">
    <property type="entry name" value="PROKAR_LIPOPROTEIN"/>
    <property type="match status" value="1"/>
</dbReference>
<dbReference type="GO" id="GO:0005737">
    <property type="term" value="C:cytoplasm"/>
    <property type="evidence" value="ECO:0007669"/>
    <property type="project" value="UniProtKB-SubCell"/>
</dbReference>